<feature type="non-terminal residue" evidence="2">
    <location>
        <position position="333"/>
    </location>
</feature>
<name>A0A6J4QMV8_9ACTN</name>
<sequence>ADLAFAFRAAGRAFGVFCGAAPVPVGERAVRGGPDRDVGRDRGLRGLRRLGGRPDRPHPARAARPDRRPRGRRPGRGRRHHAGPDPEPALGPRHTRHRGRRRPRRCRRRLLARGLLAHDLRPVRVRGGGRRGGRRLRVGVARGRDEPGEARRGRGGARGLALVAHDCRAHLQSQDAGRDPVLARRLGGREGPGPALAGAPLRLRRAAPRVRPEPPDHGPRARRGRRHRARPAHGVGKDLLGGRGRVARGERGGHRGADRVRRARRPARGALLRRGGLPPDPALLGLARGGAARLVGHSREGRAQAAGAAPRGNDRPRRGAVLCLPGAKGGEGL</sequence>
<feature type="compositionally biased region" description="Low complexity" evidence="1">
    <location>
        <begin position="268"/>
        <end position="278"/>
    </location>
</feature>
<feature type="compositionally biased region" description="Basic residues" evidence="1">
    <location>
        <begin position="93"/>
        <end position="107"/>
    </location>
</feature>
<dbReference type="EMBL" id="CADCVH010000001">
    <property type="protein sequence ID" value="CAA9441746.1"/>
    <property type="molecule type" value="Genomic_DNA"/>
</dbReference>
<gene>
    <name evidence="2" type="ORF">AVDCRST_MAG02-132</name>
</gene>
<feature type="non-terminal residue" evidence="2">
    <location>
        <position position="1"/>
    </location>
</feature>
<feature type="compositionally biased region" description="Basic residues" evidence="1">
    <location>
        <begin position="69"/>
        <end position="81"/>
    </location>
</feature>
<feature type="compositionally biased region" description="Low complexity" evidence="1">
    <location>
        <begin position="192"/>
        <end position="201"/>
    </location>
</feature>
<feature type="region of interest" description="Disordered" evidence="1">
    <location>
        <begin position="25"/>
        <end position="107"/>
    </location>
</feature>
<proteinExistence type="predicted"/>
<feature type="compositionally biased region" description="Basic and acidic residues" evidence="1">
    <location>
        <begin position="247"/>
        <end position="260"/>
    </location>
</feature>
<feature type="region of interest" description="Disordered" evidence="1">
    <location>
        <begin position="186"/>
        <end position="278"/>
    </location>
</feature>
<feature type="compositionally biased region" description="Basic and acidic residues" evidence="1">
    <location>
        <begin position="28"/>
        <end position="44"/>
    </location>
</feature>
<dbReference type="AlphaFoldDB" id="A0A6J4QMV8"/>
<accession>A0A6J4QMV8</accession>
<feature type="compositionally biased region" description="Basic and acidic residues" evidence="1">
    <location>
        <begin position="210"/>
        <end position="219"/>
    </location>
</feature>
<feature type="compositionally biased region" description="Basic and acidic residues" evidence="1">
    <location>
        <begin position="52"/>
        <end position="68"/>
    </location>
</feature>
<evidence type="ECO:0000256" key="1">
    <source>
        <dbReference type="SAM" id="MobiDB-lite"/>
    </source>
</evidence>
<reference evidence="2" key="1">
    <citation type="submission" date="2020-02" db="EMBL/GenBank/DDBJ databases">
        <authorList>
            <person name="Meier V. D."/>
        </authorList>
    </citation>
    <scope>NUCLEOTIDE SEQUENCE</scope>
    <source>
        <strain evidence="2">AVDCRST_MAG02</strain>
    </source>
</reference>
<protein>
    <submittedName>
        <fullName evidence="2">Iron(III) dicitrate transport system permease protein FecD</fullName>
    </submittedName>
</protein>
<organism evidence="2">
    <name type="scientific">uncultured Rubrobacteraceae bacterium</name>
    <dbReference type="NCBI Taxonomy" id="349277"/>
    <lineage>
        <taxon>Bacteria</taxon>
        <taxon>Bacillati</taxon>
        <taxon>Actinomycetota</taxon>
        <taxon>Rubrobacteria</taxon>
        <taxon>Rubrobacterales</taxon>
        <taxon>Rubrobacteraceae</taxon>
        <taxon>environmental samples</taxon>
    </lineage>
</organism>
<feature type="region of interest" description="Disordered" evidence="1">
    <location>
        <begin position="295"/>
        <end position="333"/>
    </location>
</feature>
<evidence type="ECO:0000313" key="2">
    <source>
        <dbReference type="EMBL" id="CAA9441746.1"/>
    </source>
</evidence>
<feature type="compositionally biased region" description="Basic residues" evidence="1">
    <location>
        <begin position="220"/>
        <end position="231"/>
    </location>
</feature>